<dbReference type="Gene3D" id="3.30.300.30">
    <property type="match status" value="1"/>
</dbReference>
<dbReference type="InterPro" id="IPR025110">
    <property type="entry name" value="AMP-bd_C"/>
</dbReference>
<dbReference type="SUPFAM" id="SSF56801">
    <property type="entry name" value="Acetyl-CoA synthetase-like"/>
    <property type="match status" value="1"/>
</dbReference>
<dbReference type="Pfam" id="PF13193">
    <property type="entry name" value="AMP-binding_C"/>
    <property type="match status" value="1"/>
</dbReference>
<dbReference type="InterPro" id="IPR020845">
    <property type="entry name" value="AMP-binding_CS"/>
</dbReference>
<keyword evidence="2 5" id="KW-0436">Ligase</keyword>
<feature type="domain" description="AMP-binding enzyme C-terminal" evidence="4">
    <location>
        <begin position="417"/>
        <end position="492"/>
    </location>
</feature>
<dbReference type="PANTHER" id="PTHR43201:SF5">
    <property type="entry name" value="MEDIUM-CHAIN ACYL-COA LIGASE ACSF2, MITOCHONDRIAL"/>
    <property type="match status" value="1"/>
</dbReference>
<name>A0ABU1U3T7_9BACL</name>
<dbReference type="InterPro" id="IPR042099">
    <property type="entry name" value="ANL_N_sf"/>
</dbReference>
<dbReference type="InterPro" id="IPR000873">
    <property type="entry name" value="AMP-dep_synth/lig_dom"/>
</dbReference>
<dbReference type="Gene3D" id="3.40.50.12780">
    <property type="entry name" value="N-terminal domain of ligase-like"/>
    <property type="match status" value="1"/>
</dbReference>
<dbReference type="NCBIfam" id="NF004837">
    <property type="entry name" value="PRK06187.1"/>
    <property type="match status" value="1"/>
</dbReference>
<gene>
    <name evidence="5" type="ORF">J2X07_003031</name>
</gene>
<evidence type="ECO:0000256" key="2">
    <source>
        <dbReference type="ARBA" id="ARBA00022598"/>
    </source>
</evidence>
<evidence type="ECO:0000259" key="4">
    <source>
        <dbReference type="Pfam" id="PF13193"/>
    </source>
</evidence>
<dbReference type="PROSITE" id="PS00455">
    <property type="entry name" value="AMP_BINDING"/>
    <property type="match status" value="1"/>
</dbReference>
<dbReference type="InterPro" id="IPR045851">
    <property type="entry name" value="AMP-bd_C_sf"/>
</dbReference>
<dbReference type="RefSeq" id="WP_310260340.1">
    <property type="nucleotide sequence ID" value="NZ_JAVDWA010000005.1"/>
</dbReference>
<feature type="domain" description="AMP-dependent synthetase/ligase" evidence="3">
    <location>
        <begin position="8"/>
        <end position="367"/>
    </location>
</feature>
<comment type="similarity">
    <text evidence="1">Belongs to the ATP-dependent AMP-binding enzyme family.</text>
</comment>
<organism evidence="5 6">
    <name type="scientific">Fictibacillus barbaricus</name>
    <dbReference type="NCBI Taxonomy" id="182136"/>
    <lineage>
        <taxon>Bacteria</taxon>
        <taxon>Bacillati</taxon>
        <taxon>Bacillota</taxon>
        <taxon>Bacilli</taxon>
        <taxon>Bacillales</taxon>
        <taxon>Fictibacillaceae</taxon>
        <taxon>Fictibacillus</taxon>
    </lineage>
</organism>
<evidence type="ECO:0000313" key="5">
    <source>
        <dbReference type="EMBL" id="MDR7074041.1"/>
    </source>
</evidence>
<accession>A0ABU1U3T7</accession>
<dbReference type="CDD" id="cd17631">
    <property type="entry name" value="FACL_FadD13-like"/>
    <property type="match status" value="1"/>
</dbReference>
<dbReference type="EMBL" id="JAVDWA010000005">
    <property type="protein sequence ID" value="MDR7074041.1"/>
    <property type="molecule type" value="Genomic_DNA"/>
</dbReference>
<dbReference type="PANTHER" id="PTHR43201">
    <property type="entry name" value="ACYL-COA SYNTHETASE"/>
    <property type="match status" value="1"/>
</dbReference>
<evidence type="ECO:0000313" key="6">
    <source>
        <dbReference type="Proteomes" id="UP001258181"/>
    </source>
</evidence>
<sequence length="509" mass="57091">MHIGGFLAQNARNFPERFAMECEGRTYNYEEFNRSVNRLAHGLVSLGIQKGEKIAIFMKNSDYFMISFFAAAKIGAVVVPVNFRLTADEVHYIFRQSNTVLVISDSEFEETVTKAKDRTNVQNIIITKSAVLEDNLSYESVLSSIEDEPDIEISGEDDLEILYTSGTTGRPKGALFDHDRVFKVSLTMLVNMELKKDERFLHLAPLFHSAQLNLFMIAGVILGGSHYIHRDFHPVKALEAIQEHKITHLFAVPAMYNFMLQVPNVTDFDLSSIRRCGYGAAPMPPELVRKSMAAFKTDQFFNLCGLTEAGPGGIYLDPEGHKHHLGKSGKAGFLTEARVVYENGENISPGAVGEFILRGETIMKEYYKKPEETKAALKSGWLYTGDLATVDEEGYITLVDRKKDMIISGGENVYSAEVEVILYEHPAILDAAIIGLPDEVWGEAVSAVIVLKEDAQIEEEELISFCRQKLAGYKVPRRIFIEKQLPRNASGKILKYQLRQKMNELVNGK</sequence>
<evidence type="ECO:0000259" key="3">
    <source>
        <dbReference type="Pfam" id="PF00501"/>
    </source>
</evidence>
<reference evidence="5 6" key="1">
    <citation type="submission" date="2023-07" db="EMBL/GenBank/DDBJ databases">
        <title>Sorghum-associated microbial communities from plants grown in Nebraska, USA.</title>
        <authorList>
            <person name="Schachtman D."/>
        </authorList>
    </citation>
    <scope>NUCLEOTIDE SEQUENCE [LARGE SCALE GENOMIC DNA]</scope>
    <source>
        <strain evidence="5 6">BE211</strain>
    </source>
</reference>
<dbReference type="EC" id="6.2.1.34" evidence="5"/>
<protein>
    <submittedName>
        <fullName evidence="5">Feruloyl-CoA synthase</fullName>
        <ecNumber evidence="5">6.2.1.34</ecNumber>
    </submittedName>
</protein>
<evidence type="ECO:0000256" key="1">
    <source>
        <dbReference type="ARBA" id="ARBA00006432"/>
    </source>
</evidence>
<dbReference type="Pfam" id="PF00501">
    <property type="entry name" value="AMP-binding"/>
    <property type="match status" value="1"/>
</dbReference>
<keyword evidence="6" id="KW-1185">Reference proteome</keyword>
<proteinExistence type="inferred from homology"/>
<dbReference type="GO" id="GO:0050563">
    <property type="term" value="F:trans-feruloyl-CoA synthase activity"/>
    <property type="evidence" value="ECO:0007669"/>
    <property type="project" value="UniProtKB-EC"/>
</dbReference>
<comment type="caution">
    <text evidence="5">The sequence shown here is derived from an EMBL/GenBank/DDBJ whole genome shotgun (WGS) entry which is preliminary data.</text>
</comment>
<dbReference type="Proteomes" id="UP001258181">
    <property type="component" value="Unassembled WGS sequence"/>
</dbReference>